<protein>
    <submittedName>
        <fullName evidence="2">Uncharacterized protein</fullName>
    </submittedName>
</protein>
<geneLocation type="plasmid" evidence="3">
    <name>pSTJ001</name>
</geneLocation>
<name>A0A0U5D1F7_9EURY</name>
<evidence type="ECO:0000313" key="3">
    <source>
        <dbReference type="Proteomes" id="UP000066737"/>
    </source>
</evidence>
<sequence>MWTGVTDDCMTQNGDDSVRIEKGSSRTRRLFAKLGIESARHRREREQSGGQS</sequence>
<reference evidence="3" key="1">
    <citation type="journal article" date="2016" name="Environ. Microbiol.">
        <title>The complete genome of a viable archaeum isolated from 123-million-year-old rock salt.</title>
        <authorList>
            <person name="Jaakkola S.T."/>
            <person name="Pfeiffer F."/>
            <person name="Ravantti J.J."/>
            <person name="Guo Q."/>
            <person name="Liu Y."/>
            <person name="Chen X."/>
            <person name="Ma H."/>
            <person name="Yang C."/>
            <person name="Oksanen H.M."/>
            <person name="Bamford D.H."/>
        </authorList>
    </citation>
    <scope>NUCLEOTIDE SEQUENCE</scope>
    <source>
        <strain evidence="3">JI20-1</strain>
        <plasmid evidence="3">Plasmid pSTJ001</plasmid>
    </source>
</reference>
<dbReference type="KEGG" id="hhb:Hhub_4057"/>
<dbReference type="Proteomes" id="UP000066737">
    <property type="component" value="Plasmid pSTJ001"/>
</dbReference>
<evidence type="ECO:0000313" key="2">
    <source>
        <dbReference type="EMBL" id="CQH63371.1"/>
    </source>
</evidence>
<keyword evidence="3" id="KW-1185">Reference proteome</keyword>
<proteinExistence type="predicted"/>
<evidence type="ECO:0000256" key="1">
    <source>
        <dbReference type="SAM" id="MobiDB-lite"/>
    </source>
</evidence>
<accession>A0A0U5D1F7</accession>
<feature type="region of interest" description="Disordered" evidence="1">
    <location>
        <begin position="1"/>
        <end position="24"/>
    </location>
</feature>
<dbReference type="EMBL" id="LN831303">
    <property type="protein sequence ID" value="CQH63371.1"/>
    <property type="molecule type" value="Genomic_DNA"/>
</dbReference>
<organism evidence="2 3">
    <name type="scientific">Halobacterium hubeiense</name>
    <dbReference type="NCBI Taxonomy" id="1407499"/>
    <lineage>
        <taxon>Archaea</taxon>
        <taxon>Methanobacteriati</taxon>
        <taxon>Methanobacteriota</taxon>
        <taxon>Stenosarchaea group</taxon>
        <taxon>Halobacteria</taxon>
        <taxon>Halobacteriales</taxon>
        <taxon>Halobacteriaceae</taxon>
        <taxon>Halobacterium</taxon>
    </lineage>
</organism>
<gene>
    <name evidence="2" type="ORF">HHUB_4057</name>
</gene>
<dbReference type="AlphaFoldDB" id="A0A0U5D1F7"/>